<dbReference type="RefSeq" id="XP_016663117.1">
    <property type="nucleotide sequence ID" value="XM_016807628.1"/>
</dbReference>
<dbReference type="FunFam" id="2.70.170.10:FF:000028">
    <property type="entry name" value="AcetylCholine Receptor"/>
    <property type="match status" value="1"/>
</dbReference>
<evidence type="ECO:0000313" key="8">
    <source>
        <dbReference type="EnsemblMetazoa" id="XP_016663117.1"/>
    </source>
</evidence>
<dbReference type="AlphaFoldDB" id="A0A8R2HA96"/>
<evidence type="ECO:0000256" key="2">
    <source>
        <dbReference type="ARBA" id="ARBA00022692"/>
    </source>
</evidence>
<dbReference type="SUPFAM" id="SSF63712">
    <property type="entry name" value="Nicotinic receptor ligand binding domain-like"/>
    <property type="match status" value="1"/>
</dbReference>
<evidence type="ECO:0000259" key="7">
    <source>
        <dbReference type="Pfam" id="PF02931"/>
    </source>
</evidence>
<evidence type="ECO:0000256" key="3">
    <source>
        <dbReference type="ARBA" id="ARBA00022989"/>
    </source>
</evidence>
<feature type="signal peptide" evidence="6">
    <location>
        <begin position="1"/>
        <end position="23"/>
    </location>
</feature>
<name>A0A8R2HA96_ACYPI</name>
<dbReference type="InterPro" id="IPR038050">
    <property type="entry name" value="Neuro_actylchol_rec"/>
</dbReference>
<organism evidence="8 9">
    <name type="scientific">Acyrthosiphon pisum</name>
    <name type="common">Pea aphid</name>
    <dbReference type="NCBI Taxonomy" id="7029"/>
    <lineage>
        <taxon>Eukaryota</taxon>
        <taxon>Metazoa</taxon>
        <taxon>Ecdysozoa</taxon>
        <taxon>Arthropoda</taxon>
        <taxon>Hexapoda</taxon>
        <taxon>Insecta</taxon>
        <taxon>Pterygota</taxon>
        <taxon>Neoptera</taxon>
        <taxon>Paraneoptera</taxon>
        <taxon>Hemiptera</taxon>
        <taxon>Sternorrhyncha</taxon>
        <taxon>Aphidomorpha</taxon>
        <taxon>Aphidoidea</taxon>
        <taxon>Aphididae</taxon>
        <taxon>Macrosiphini</taxon>
        <taxon>Acyrthosiphon</taxon>
    </lineage>
</organism>
<evidence type="ECO:0000256" key="4">
    <source>
        <dbReference type="ARBA" id="ARBA00023136"/>
    </source>
</evidence>
<keyword evidence="3 5" id="KW-1133">Transmembrane helix</keyword>
<keyword evidence="9" id="KW-1185">Reference proteome</keyword>
<dbReference type="Pfam" id="PF02931">
    <property type="entry name" value="Neur_chan_LBD"/>
    <property type="match status" value="1"/>
</dbReference>
<dbReference type="OrthoDB" id="410315at2759"/>
<evidence type="ECO:0000256" key="1">
    <source>
        <dbReference type="ARBA" id="ARBA00004141"/>
    </source>
</evidence>
<dbReference type="InterPro" id="IPR006201">
    <property type="entry name" value="Neur_channel"/>
</dbReference>
<dbReference type="EnsemblMetazoa" id="XM_016807628.1">
    <property type="protein sequence ID" value="XP_016663117.1"/>
    <property type="gene ID" value="LOC100571068"/>
</dbReference>
<feature type="chain" id="PRO_5035714792" description="Neurotransmitter-gated ion-channel ligand-binding domain-containing protein" evidence="6">
    <location>
        <begin position="24"/>
        <end position="407"/>
    </location>
</feature>
<comment type="subcellular location">
    <subcellularLocation>
        <location evidence="1">Membrane</location>
        <topology evidence="1">Multi-pass membrane protein</topology>
    </subcellularLocation>
</comment>
<sequence>MDGPRLSGLFLIILTTYCATGDASNSKLPDENITAGHELRKQLLKNYDKVVVPATSKKPVHMKVNAVFNSVEMSYETSHMIIYASLKVAWIDDRLTWDPNDYDKINFIAVEHNEIWRPDIMAYNNIEANTVVHGNTQSIVYNTGDVLWVQPVQYRIYCQADMTYWPYDTQTGLLIVGSWVYSTNAINITDAAHEIFLTPHTEWQILRISSDKITKFYSCCPNEPYVSVEYNITINRKSNQYHPVVFVPALCTALLNLLVFGLSLDDNRYKLTISLFDALIVVVILQVLYSKIPLILSTVPLIAIYYTYSLGLIVLTAIISVVIKNMTITRKPLSKPISNIVESKFIEFLAMGVDGPSSSNQTLNEDKEIDLQYIEYNKRQTFAKIIDKICFIIFSIIYGILLSRFVF</sequence>
<feature type="transmembrane region" description="Helical" evidence="5">
    <location>
        <begin position="271"/>
        <end position="289"/>
    </location>
</feature>
<evidence type="ECO:0000256" key="6">
    <source>
        <dbReference type="SAM" id="SignalP"/>
    </source>
</evidence>
<dbReference type="GeneID" id="100571068"/>
<reference evidence="9" key="1">
    <citation type="submission" date="2010-06" db="EMBL/GenBank/DDBJ databases">
        <authorList>
            <person name="Jiang H."/>
            <person name="Abraham K."/>
            <person name="Ali S."/>
            <person name="Alsbrooks S.L."/>
            <person name="Anim B.N."/>
            <person name="Anosike U.S."/>
            <person name="Attaway T."/>
            <person name="Bandaranaike D.P."/>
            <person name="Battles P.K."/>
            <person name="Bell S.N."/>
            <person name="Bell A.V."/>
            <person name="Beltran B."/>
            <person name="Bickham C."/>
            <person name="Bustamante Y."/>
            <person name="Caleb T."/>
            <person name="Canada A."/>
            <person name="Cardenas V."/>
            <person name="Carter K."/>
            <person name="Chacko J."/>
            <person name="Chandrabose M.N."/>
            <person name="Chavez D."/>
            <person name="Chavez A."/>
            <person name="Chen L."/>
            <person name="Chu H.-S."/>
            <person name="Claassen K.J."/>
            <person name="Cockrell R."/>
            <person name="Collins M."/>
            <person name="Cooper J.A."/>
            <person name="Cree A."/>
            <person name="Curry S.M."/>
            <person name="Da Y."/>
            <person name="Dao M.D."/>
            <person name="Das B."/>
            <person name="Davila M.-L."/>
            <person name="Davy-Carroll L."/>
            <person name="Denson S."/>
            <person name="Dinh H."/>
            <person name="Ebong V.E."/>
            <person name="Edwards J.R."/>
            <person name="Egan A."/>
            <person name="El-Daye J."/>
            <person name="Escobedo L."/>
            <person name="Fernandez S."/>
            <person name="Fernando P.R."/>
            <person name="Flagg N."/>
            <person name="Forbes L.D."/>
            <person name="Fowler R.G."/>
            <person name="Fu Q."/>
            <person name="Gabisi R.A."/>
            <person name="Ganer J."/>
            <person name="Garbino Pronczuk A."/>
            <person name="Garcia R.M."/>
            <person name="Garner T."/>
            <person name="Garrett T.E."/>
            <person name="Gonzalez D.A."/>
            <person name="Hamid H."/>
            <person name="Hawkins E.S."/>
            <person name="Hirani K."/>
            <person name="Hogues M.E."/>
            <person name="Hollins B."/>
            <person name="Hsiao C.-H."/>
            <person name="Jabil R."/>
            <person name="James M.L."/>
            <person name="Jhangiani S.N."/>
            <person name="Johnson B."/>
            <person name="Johnson Q."/>
            <person name="Joshi V."/>
            <person name="Kalu J.B."/>
            <person name="Kam C."/>
            <person name="Kashfia A."/>
            <person name="Keebler J."/>
            <person name="Kisamo H."/>
            <person name="Kovar C.L."/>
            <person name="Lago L.A."/>
            <person name="Lai C.-Y."/>
            <person name="Laidlaw J."/>
            <person name="Lara F."/>
            <person name="Le T.-K."/>
            <person name="Lee S.L."/>
            <person name="Legall F.H."/>
            <person name="Lemon S.J."/>
            <person name="Lewis L.R."/>
            <person name="Li B."/>
            <person name="Liu Y."/>
            <person name="Liu Y.-S."/>
            <person name="Lopez J."/>
            <person name="Lozado R.J."/>
            <person name="Lu J."/>
            <person name="Madu R.C."/>
            <person name="Maheshwari M."/>
            <person name="Maheshwari R."/>
            <person name="Malloy K."/>
            <person name="Martinez E."/>
            <person name="Mathew T."/>
            <person name="Mercado I.C."/>
            <person name="Mercado C."/>
            <person name="Meyer B."/>
            <person name="Montgomery K."/>
            <person name="Morgan M.B."/>
            <person name="Munidasa M."/>
            <person name="Nazareth L.V."/>
            <person name="Nelson J."/>
            <person name="Ng B.M."/>
            <person name="Nguyen N.B."/>
            <person name="Nguyen P.Q."/>
            <person name="Nguyen T."/>
            <person name="Obregon M."/>
            <person name="Okwuonu G.O."/>
            <person name="Onwere C.G."/>
            <person name="Orozco G."/>
            <person name="Parra A."/>
            <person name="Patel S."/>
            <person name="Patil S."/>
            <person name="Perez A."/>
            <person name="Perez Y."/>
            <person name="Pham C."/>
            <person name="Primus E.L."/>
            <person name="Pu L.-L."/>
            <person name="Puazo M."/>
            <person name="Qin X."/>
            <person name="Quiroz J.B."/>
            <person name="Reese J."/>
            <person name="Richards S."/>
            <person name="Rives C.M."/>
            <person name="Robberts R."/>
            <person name="Ruiz S.J."/>
            <person name="Ruiz M.J."/>
            <person name="Santibanez J."/>
            <person name="Schneider B.W."/>
            <person name="Sisson I."/>
            <person name="Smith M."/>
            <person name="Sodergren E."/>
            <person name="Song X.-Z."/>
            <person name="Song B.B."/>
            <person name="Summersgill H."/>
            <person name="Thelus R."/>
            <person name="Thornton R.D."/>
            <person name="Trejos Z.Y."/>
            <person name="Usmani K."/>
            <person name="Vattathil S."/>
            <person name="Villasana D."/>
            <person name="Walker D.L."/>
            <person name="Wang S."/>
            <person name="Wang K."/>
            <person name="White C.S."/>
            <person name="Williams A.C."/>
            <person name="Williamson J."/>
            <person name="Wilson K."/>
            <person name="Woghiren I.O."/>
            <person name="Woodworth J.R."/>
            <person name="Worley K.C."/>
            <person name="Wright R.A."/>
            <person name="Wu W."/>
            <person name="Young L."/>
            <person name="Zhang L."/>
            <person name="Zhang J."/>
            <person name="Zhu Y."/>
            <person name="Muzny D.M."/>
            <person name="Weinstock G."/>
            <person name="Gibbs R.A."/>
        </authorList>
    </citation>
    <scope>NUCLEOTIDE SEQUENCE [LARGE SCALE GENOMIC DNA]</scope>
    <source>
        <strain evidence="9">LSR1</strain>
    </source>
</reference>
<protein>
    <recommendedName>
        <fullName evidence="7">Neurotransmitter-gated ion-channel ligand-binding domain-containing protein</fullName>
    </recommendedName>
</protein>
<dbReference type="GO" id="GO:0005230">
    <property type="term" value="F:extracellular ligand-gated monoatomic ion channel activity"/>
    <property type="evidence" value="ECO:0007669"/>
    <property type="project" value="InterPro"/>
</dbReference>
<dbReference type="InterPro" id="IPR036719">
    <property type="entry name" value="Neuro-gated_channel_TM_sf"/>
</dbReference>
<feature type="transmembrane region" description="Helical" evidence="5">
    <location>
        <begin position="385"/>
        <end position="406"/>
    </location>
</feature>
<dbReference type="GO" id="GO:0004888">
    <property type="term" value="F:transmembrane signaling receptor activity"/>
    <property type="evidence" value="ECO:0007669"/>
    <property type="project" value="InterPro"/>
</dbReference>
<dbReference type="InterPro" id="IPR036734">
    <property type="entry name" value="Neur_chan_lig-bd_sf"/>
</dbReference>
<dbReference type="Proteomes" id="UP000007819">
    <property type="component" value="Chromosome A1"/>
</dbReference>
<dbReference type="InterPro" id="IPR006202">
    <property type="entry name" value="Neur_chan_lig-bd"/>
</dbReference>
<evidence type="ECO:0000313" key="9">
    <source>
        <dbReference type="Proteomes" id="UP000007819"/>
    </source>
</evidence>
<reference evidence="8" key="2">
    <citation type="submission" date="2022-06" db="UniProtKB">
        <authorList>
            <consortium name="EnsemblMetazoa"/>
        </authorList>
    </citation>
    <scope>IDENTIFICATION</scope>
</reference>
<feature type="domain" description="Neurotransmitter-gated ion-channel ligand-binding" evidence="7">
    <location>
        <begin position="38"/>
        <end position="237"/>
    </location>
</feature>
<feature type="transmembrane region" description="Helical" evidence="5">
    <location>
        <begin position="301"/>
        <end position="323"/>
    </location>
</feature>
<keyword evidence="4 5" id="KW-0472">Membrane</keyword>
<evidence type="ECO:0000256" key="5">
    <source>
        <dbReference type="SAM" id="Phobius"/>
    </source>
</evidence>
<dbReference type="SUPFAM" id="SSF90112">
    <property type="entry name" value="Neurotransmitter-gated ion-channel transmembrane pore"/>
    <property type="match status" value="1"/>
</dbReference>
<dbReference type="GO" id="GO:0016020">
    <property type="term" value="C:membrane"/>
    <property type="evidence" value="ECO:0007669"/>
    <property type="project" value="UniProtKB-SubCell"/>
</dbReference>
<keyword evidence="2 5" id="KW-0812">Transmembrane</keyword>
<feature type="transmembrane region" description="Helical" evidence="5">
    <location>
        <begin position="241"/>
        <end position="264"/>
    </location>
</feature>
<accession>A0A8R2HA96</accession>
<keyword evidence="6" id="KW-0732">Signal</keyword>
<dbReference type="PANTHER" id="PTHR18945">
    <property type="entry name" value="NEUROTRANSMITTER GATED ION CHANNEL"/>
    <property type="match status" value="1"/>
</dbReference>
<dbReference type="KEGG" id="api:100571068"/>
<dbReference type="Gene3D" id="1.20.58.390">
    <property type="entry name" value="Neurotransmitter-gated ion-channel transmembrane domain"/>
    <property type="match status" value="1"/>
</dbReference>
<dbReference type="Gene3D" id="2.70.170.10">
    <property type="entry name" value="Neurotransmitter-gated ion-channel ligand-binding domain"/>
    <property type="match status" value="1"/>
</dbReference>
<proteinExistence type="predicted"/>